<protein>
    <submittedName>
        <fullName evidence="2">Uncharacterized protein</fullName>
    </submittedName>
</protein>
<evidence type="ECO:0000313" key="2">
    <source>
        <dbReference type="EMBL" id="MBS4214538.1"/>
    </source>
</evidence>
<evidence type="ECO:0000313" key="3">
    <source>
        <dbReference type="Proteomes" id="UP000679749"/>
    </source>
</evidence>
<dbReference type="Proteomes" id="UP000679749">
    <property type="component" value="Unassembled WGS sequence"/>
</dbReference>
<dbReference type="RefSeq" id="WP_213119070.1">
    <property type="nucleotide sequence ID" value="NZ_JAGYPF010000004.1"/>
</dbReference>
<gene>
    <name evidence="2" type="ORF">KHA99_18995</name>
</gene>
<feature type="coiled-coil region" evidence="1">
    <location>
        <begin position="50"/>
        <end position="91"/>
    </location>
</feature>
<dbReference type="EMBL" id="JAGYPF010000004">
    <property type="protein sequence ID" value="MBS4214538.1"/>
    <property type="molecule type" value="Genomic_DNA"/>
</dbReference>
<evidence type="ECO:0000256" key="1">
    <source>
        <dbReference type="SAM" id="Coils"/>
    </source>
</evidence>
<dbReference type="AlphaFoldDB" id="A0A942U8G8"/>
<organism evidence="2 3">
    <name type="scientific">Neobacillus rhizophilus</name>
    <dbReference type="NCBI Taxonomy" id="2833579"/>
    <lineage>
        <taxon>Bacteria</taxon>
        <taxon>Bacillati</taxon>
        <taxon>Bacillota</taxon>
        <taxon>Bacilli</taxon>
        <taxon>Bacillales</taxon>
        <taxon>Bacillaceae</taxon>
        <taxon>Neobacillus</taxon>
    </lineage>
</organism>
<accession>A0A942U8G8</accession>
<proteinExistence type="predicted"/>
<feature type="coiled-coil region" evidence="1">
    <location>
        <begin position="245"/>
        <end position="304"/>
    </location>
</feature>
<keyword evidence="3" id="KW-1185">Reference proteome</keyword>
<keyword evidence="1" id="KW-0175">Coiled coil</keyword>
<comment type="caution">
    <text evidence="2">The sequence shown here is derived from an EMBL/GenBank/DDBJ whole genome shotgun (WGS) entry which is preliminary data.</text>
</comment>
<sequence length="349" mass="41911">MSIDLLARLEEEKDQWLHKAMDRFNEEFTCFDDKTVLTPEYQIMQMKSIHRQNNLDLDRLEKEIKLIKDRIEEEELGYQNLTKAVQYLQEEITHYEGLLLELESIQLEKFNCFLNMKFEFDPKKDQVVFKDRKTTRLIEGFNEVEAEMAEFYRKQLDDNERKLARIFRDAAPDISYVFQSNPQASSLSLKHGRGLDQYLVLKNFEEDYRIVADTLNENNMLVYEYYINQLNHVKQMGKRDLLLQSAAKKEQHQMASEKAAELQEQKRQKELSLATLEEQFTRALWEQNQELERLQKLDEFLKEEFVEAVSKWQAKLFGEQTPDVERWLYHQYSLMILKHAERIIGNEHF</sequence>
<name>A0A942U8G8_9BACI</name>
<reference evidence="2" key="1">
    <citation type="submission" date="2021-05" db="EMBL/GenBank/DDBJ databases">
        <title>Novel Bacillus species.</title>
        <authorList>
            <person name="Liu G."/>
        </authorList>
    </citation>
    <scope>NUCLEOTIDE SEQUENCE</scope>
    <source>
        <strain evidence="2">FJAT-49825</strain>
    </source>
</reference>